<gene>
    <name evidence="8" type="primary">ccmA</name>
    <name evidence="8" type="ORF">MMG00_09505</name>
</gene>
<dbReference type="InterPro" id="IPR003593">
    <property type="entry name" value="AAA+_ATPase"/>
</dbReference>
<sequence>MSLHAAFTLNIDSLQITRNYRPIFEPFSFTLQNGESLYLKGRNGAGKTTSLRAISGASQRYQGSIALNGIERKELLHYYTKEIIYIGHQLSLNLDLTAWENLSFLLSLRGEKVSRQEVEAVFRLLSLPIEERPVRYFSAGQKRRVVLARLWLEKRASIWILDEPFTALDVDSIALLEGEMVQHCQAGGAIIFTSHQMPSSTVFSKELTIEGFTRNA</sequence>
<protein>
    <submittedName>
        <fullName evidence="8">Heme ABC exporter ATP-binding protein CcmA</fullName>
    </submittedName>
</protein>
<dbReference type="PROSITE" id="PS50893">
    <property type="entry name" value="ABC_TRANSPORTER_2"/>
    <property type="match status" value="1"/>
</dbReference>
<dbReference type="GO" id="GO:0005524">
    <property type="term" value="F:ATP binding"/>
    <property type="evidence" value="ECO:0007669"/>
    <property type="project" value="UniProtKB-KW"/>
</dbReference>
<dbReference type="InterPro" id="IPR005895">
    <property type="entry name" value="ABC_transptr_haem_export_CcmA"/>
</dbReference>
<evidence type="ECO:0000256" key="6">
    <source>
        <dbReference type="ARBA" id="ARBA00023136"/>
    </source>
</evidence>
<organism evidence="8 9">
    <name type="scientific">Ignatzschineria rhizosphaerae</name>
    <dbReference type="NCBI Taxonomy" id="2923279"/>
    <lineage>
        <taxon>Bacteria</taxon>
        <taxon>Pseudomonadati</taxon>
        <taxon>Pseudomonadota</taxon>
        <taxon>Gammaproteobacteria</taxon>
        <taxon>Cardiobacteriales</taxon>
        <taxon>Ignatzschineriaceae</taxon>
        <taxon>Ignatzschineria</taxon>
    </lineage>
</organism>
<dbReference type="PANTHER" id="PTHR43499">
    <property type="entry name" value="ABC TRANSPORTER I FAMILY MEMBER 1"/>
    <property type="match status" value="1"/>
</dbReference>
<dbReference type="EMBL" id="CP093379">
    <property type="protein sequence ID" value="UNM95460.1"/>
    <property type="molecule type" value="Genomic_DNA"/>
</dbReference>
<keyword evidence="5" id="KW-1278">Translocase</keyword>
<keyword evidence="2" id="KW-0547">Nucleotide-binding</keyword>
<keyword evidence="9" id="KW-1185">Reference proteome</keyword>
<evidence type="ECO:0000259" key="7">
    <source>
        <dbReference type="PROSITE" id="PS50893"/>
    </source>
</evidence>
<dbReference type="PANTHER" id="PTHR43499:SF1">
    <property type="entry name" value="ABC TRANSPORTER I FAMILY MEMBER 1"/>
    <property type="match status" value="1"/>
</dbReference>
<keyword evidence="6" id="KW-0472">Membrane</keyword>
<evidence type="ECO:0000256" key="2">
    <source>
        <dbReference type="ARBA" id="ARBA00022741"/>
    </source>
</evidence>
<dbReference type="PROSITE" id="PS00211">
    <property type="entry name" value="ABC_TRANSPORTER_1"/>
    <property type="match status" value="1"/>
</dbReference>
<name>A0ABY3X3W6_9GAMM</name>
<keyword evidence="3" id="KW-0201">Cytochrome c-type biogenesis</keyword>
<dbReference type="InterPro" id="IPR027417">
    <property type="entry name" value="P-loop_NTPase"/>
</dbReference>
<evidence type="ECO:0000313" key="9">
    <source>
        <dbReference type="Proteomes" id="UP000829542"/>
    </source>
</evidence>
<dbReference type="SUPFAM" id="SSF52540">
    <property type="entry name" value="P-loop containing nucleoside triphosphate hydrolases"/>
    <property type="match status" value="1"/>
</dbReference>
<accession>A0ABY3X3W6</accession>
<dbReference type="Gene3D" id="3.40.50.300">
    <property type="entry name" value="P-loop containing nucleotide triphosphate hydrolases"/>
    <property type="match status" value="1"/>
</dbReference>
<dbReference type="SMART" id="SM00382">
    <property type="entry name" value="AAA"/>
    <property type="match status" value="1"/>
</dbReference>
<feature type="domain" description="ABC transporter" evidence="7">
    <location>
        <begin position="9"/>
        <end position="215"/>
    </location>
</feature>
<keyword evidence="4 8" id="KW-0067">ATP-binding</keyword>
<dbReference type="InterPro" id="IPR003439">
    <property type="entry name" value="ABC_transporter-like_ATP-bd"/>
</dbReference>
<proteinExistence type="predicted"/>
<evidence type="ECO:0000256" key="5">
    <source>
        <dbReference type="ARBA" id="ARBA00022967"/>
    </source>
</evidence>
<evidence type="ECO:0000256" key="1">
    <source>
        <dbReference type="ARBA" id="ARBA00022448"/>
    </source>
</evidence>
<evidence type="ECO:0000313" key="8">
    <source>
        <dbReference type="EMBL" id="UNM95460.1"/>
    </source>
</evidence>
<evidence type="ECO:0000256" key="3">
    <source>
        <dbReference type="ARBA" id="ARBA00022748"/>
    </source>
</evidence>
<dbReference type="Proteomes" id="UP000829542">
    <property type="component" value="Chromosome"/>
</dbReference>
<dbReference type="InterPro" id="IPR017871">
    <property type="entry name" value="ABC_transporter-like_CS"/>
</dbReference>
<keyword evidence="1" id="KW-0813">Transport</keyword>
<dbReference type="Pfam" id="PF00005">
    <property type="entry name" value="ABC_tran"/>
    <property type="match status" value="1"/>
</dbReference>
<dbReference type="RefSeq" id="WP_242147728.1">
    <property type="nucleotide sequence ID" value="NZ_CP093379.1"/>
</dbReference>
<reference evidence="8 9" key="1">
    <citation type="submission" date="2022-03" db="EMBL/GenBank/DDBJ databases">
        <title>Ignatzschineria rhizosphaerae HR5S32.</title>
        <authorList>
            <person name="Sun J.Q."/>
            <person name="Feng J.Y."/>
        </authorList>
    </citation>
    <scope>NUCLEOTIDE SEQUENCE [LARGE SCALE GENOMIC DNA]</scope>
    <source>
        <strain evidence="8 9">HR5S32</strain>
    </source>
</reference>
<evidence type="ECO:0000256" key="4">
    <source>
        <dbReference type="ARBA" id="ARBA00022840"/>
    </source>
</evidence>
<dbReference type="NCBIfam" id="TIGR01189">
    <property type="entry name" value="ccmA"/>
    <property type="match status" value="1"/>
</dbReference>